<evidence type="ECO:0000256" key="1">
    <source>
        <dbReference type="SAM" id="MobiDB-lite"/>
    </source>
</evidence>
<dbReference type="HOGENOM" id="CLU_815334_0_0_1"/>
<organism evidence="2 3">
    <name type="scientific">Emiliania huxleyi (strain CCMP1516)</name>
    <dbReference type="NCBI Taxonomy" id="280463"/>
    <lineage>
        <taxon>Eukaryota</taxon>
        <taxon>Haptista</taxon>
        <taxon>Haptophyta</taxon>
        <taxon>Prymnesiophyceae</taxon>
        <taxon>Isochrysidales</taxon>
        <taxon>Noelaerhabdaceae</taxon>
        <taxon>Emiliania</taxon>
    </lineage>
</organism>
<feature type="compositionally biased region" description="Basic and acidic residues" evidence="1">
    <location>
        <begin position="282"/>
        <end position="296"/>
    </location>
</feature>
<protein>
    <submittedName>
        <fullName evidence="2">Uncharacterized protein</fullName>
    </submittedName>
</protein>
<feature type="region of interest" description="Disordered" evidence="1">
    <location>
        <begin position="211"/>
        <end position="323"/>
    </location>
</feature>
<feature type="compositionally biased region" description="Basic residues" evidence="1">
    <location>
        <begin position="47"/>
        <end position="70"/>
    </location>
</feature>
<reference evidence="2" key="2">
    <citation type="submission" date="2024-10" db="UniProtKB">
        <authorList>
            <consortium name="EnsemblProtists"/>
        </authorList>
    </citation>
    <scope>IDENTIFICATION</scope>
</reference>
<dbReference type="Proteomes" id="UP000013827">
    <property type="component" value="Unassembled WGS sequence"/>
</dbReference>
<dbReference type="PaxDb" id="2903-EOD33760"/>
<dbReference type="RefSeq" id="XP_005786189.1">
    <property type="nucleotide sequence ID" value="XM_005786132.1"/>
</dbReference>
<proteinExistence type="predicted"/>
<reference evidence="3" key="1">
    <citation type="journal article" date="2013" name="Nature">
        <title>Pan genome of the phytoplankton Emiliania underpins its global distribution.</title>
        <authorList>
            <person name="Read B.A."/>
            <person name="Kegel J."/>
            <person name="Klute M.J."/>
            <person name="Kuo A."/>
            <person name="Lefebvre S.C."/>
            <person name="Maumus F."/>
            <person name="Mayer C."/>
            <person name="Miller J."/>
            <person name="Monier A."/>
            <person name="Salamov A."/>
            <person name="Young J."/>
            <person name="Aguilar M."/>
            <person name="Claverie J.M."/>
            <person name="Frickenhaus S."/>
            <person name="Gonzalez K."/>
            <person name="Herman E.K."/>
            <person name="Lin Y.C."/>
            <person name="Napier J."/>
            <person name="Ogata H."/>
            <person name="Sarno A.F."/>
            <person name="Shmutz J."/>
            <person name="Schroeder D."/>
            <person name="de Vargas C."/>
            <person name="Verret F."/>
            <person name="von Dassow P."/>
            <person name="Valentin K."/>
            <person name="Van de Peer Y."/>
            <person name="Wheeler G."/>
            <person name="Dacks J.B."/>
            <person name="Delwiche C.F."/>
            <person name="Dyhrman S.T."/>
            <person name="Glockner G."/>
            <person name="John U."/>
            <person name="Richards T."/>
            <person name="Worden A.Z."/>
            <person name="Zhang X."/>
            <person name="Grigoriev I.V."/>
            <person name="Allen A.E."/>
            <person name="Bidle K."/>
            <person name="Borodovsky M."/>
            <person name="Bowler C."/>
            <person name="Brownlee C."/>
            <person name="Cock J.M."/>
            <person name="Elias M."/>
            <person name="Gladyshev V.N."/>
            <person name="Groth M."/>
            <person name="Guda C."/>
            <person name="Hadaegh A."/>
            <person name="Iglesias-Rodriguez M.D."/>
            <person name="Jenkins J."/>
            <person name="Jones B.M."/>
            <person name="Lawson T."/>
            <person name="Leese F."/>
            <person name="Lindquist E."/>
            <person name="Lobanov A."/>
            <person name="Lomsadze A."/>
            <person name="Malik S.B."/>
            <person name="Marsh M.E."/>
            <person name="Mackinder L."/>
            <person name="Mock T."/>
            <person name="Mueller-Roeber B."/>
            <person name="Pagarete A."/>
            <person name="Parker M."/>
            <person name="Probert I."/>
            <person name="Quesneville H."/>
            <person name="Raines C."/>
            <person name="Rensing S.A."/>
            <person name="Riano-Pachon D.M."/>
            <person name="Richier S."/>
            <person name="Rokitta S."/>
            <person name="Shiraiwa Y."/>
            <person name="Soanes D.M."/>
            <person name="van der Giezen M."/>
            <person name="Wahlund T.M."/>
            <person name="Williams B."/>
            <person name="Wilson W."/>
            <person name="Wolfe G."/>
            <person name="Wurch L.L."/>
        </authorList>
    </citation>
    <scope>NUCLEOTIDE SEQUENCE</scope>
</reference>
<dbReference type="EnsemblProtists" id="EOD33760">
    <property type="protein sequence ID" value="EOD33760"/>
    <property type="gene ID" value="EMIHUDRAFT_455708"/>
</dbReference>
<keyword evidence="3" id="KW-1185">Reference proteome</keyword>
<name>A0A0D3KDC5_EMIH1</name>
<feature type="region of interest" description="Disordered" evidence="1">
    <location>
        <begin position="29"/>
        <end position="86"/>
    </location>
</feature>
<dbReference type="KEGG" id="ehx:EMIHUDRAFT_455708"/>
<feature type="compositionally biased region" description="Basic residues" evidence="1">
    <location>
        <begin position="297"/>
        <end position="306"/>
    </location>
</feature>
<accession>A0A0D3KDC5</accession>
<sequence>PVLLGARDGRLHPAQDGQTVANVRRAAQEQTRPVGLQGAPRPLAGAAHRHRVWGGRGWRRSSGRGARGWRRRDGLGLDPARPEPSVCESELHGAAARLPRGDGVRPAVHAAANLLPVRHLHRAGRLLPRPRRSPRPAAAGALPRLPLRHRPGVALPALLARLQAAERGCVEGGQGAADAARRHIHEPEASGVERRAACRQAAAEDGAAALRNRDPGAGVGRAGVARGFGRPPRDGRRGRRLRVGGGASVPAAAHERDRHAGAVCRGGGPGRVRDGQPAVDLPSDRHGLAREDDRPRPHLVLRQRARRAPDRGGAGARRAERAGLASVVRAVRPDGACSQAL</sequence>
<evidence type="ECO:0000313" key="2">
    <source>
        <dbReference type="EnsemblProtists" id="EOD33760"/>
    </source>
</evidence>
<dbReference type="AlphaFoldDB" id="A0A0D3KDC5"/>
<evidence type="ECO:0000313" key="3">
    <source>
        <dbReference type="Proteomes" id="UP000013827"/>
    </source>
</evidence>
<dbReference type="GeneID" id="17279030"/>